<feature type="transmembrane region" description="Helical" evidence="1">
    <location>
        <begin position="123"/>
        <end position="144"/>
    </location>
</feature>
<dbReference type="GO" id="GO:0004143">
    <property type="term" value="F:ATP-dependent diacylglycerol kinase activity"/>
    <property type="evidence" value="ECO:0007669"/>
    <property type="project" value="InterPro"/>
</dbReference>
<keyword evidence="3" id="KW-1185">Reference proteome</keyword>
<dbReference type="EMBL" id="CP001842">
    <property type="protein sequence ID" value="ADB95185.1"/>
    <property type="molecule type" value="Genomic_DNA"/>
</dbReference>
<accession>D3ENY5</accession>
<organism evidence="3">
    <name type="scientific">Atelocyanobacterium thalassa (isolate ALOHA)</name>
    <dbReference type="NCBI Taxonomy" id="1453429"/>
    <lineage>
        <taxon>Bacteria</taxon>
        <taxon>Bacillati</taxon>
        <taxon>Cyanobacteriota</taxon>
        <taxon>Cyanophyceae</taxon>
        <taxon>Oscillatoriophycideae</taxon>
        <taxon>Chroococcales</taxon>
        <taxon>Aphanothecaceae</taxon>
        <taxon>Candidatus Atelocyanobacterium</taxon>
        <taxon>Candidatus Atelocyanobacterium thalassae</taxon>
    </lineage>
</organism>
<feature type="transmembrane region" description="Helical" evidence="1">
    <location>
        <begin position="6"/>
        <end position="32"/>
    </location>
</feature>
<protein>
    <submittedName>
        <fullName evidence="2">Dolichol kinase</fullName>
    </submittedName>
</protein>
<evidence type="ECO:0000313" key="3">
    <source>
        <dbReference type="Proteomes" id="UP000001405"/>
    </source>
</evidence>
<keyword evidence="2" id="KW-0418">Kinase</keyword>
<proteinExistence type="predicted"/>
<reference evidence="2 3" key="1">
    <citation type="journal article" date="2010" name="Nature">
        <title>Metabolic streamlining in an open-ocean nitrogen-fixing cyanobacterium.</title>
        <authorList>
            <person name="Tripp H.J."/>
            <person name="Bench S.R."/>
            <person name="Turk K.A."/>
            <person name="Foster R.A."/>
            <person name="Desany B.A."/>
            <person name="Niazi F."/>
            <person name="Affourtit J.P."/>
            <person name="Zehr J.P."/>
        </authorList>
    </citation>
    <scope>NUCLEOTIDE SEQUENCE [LARGE SCALE GENOMIC DNA]</scope>
    <source>
        <strain evidence="3">ALOHA</strain>
    </source>
</reference>
<feature type="transmembrane region" description="Helical" evidence="1">
    <location>
        <begin position="99"/>
        <end position="117"/>
    </location>
</feature>
<dbReference type="PANTHER" id="PTHR31303">
    <property type="entry name" value="CTP-DEPENDENT DIACYLGLYCEROL KINASE 1"/>
    <property type="match status" value="1"/>
</dbReference>
<evidence type="ECO:0000313" key="2">
    <source>
        <dbReference type="EMBL" id="ADB95185.1"/>
    </source>
</evidence>
<dbReference type="Proteomes" id="UP000001405">
    <property type="component" value="Chromosome"/>
</dbReference>
<feature type="transmembrane region" description="Helical" evidence="1">
    <location>
        <begin position="67"/>
        <end position="87"/>
    </location>
</feature>
<evidence type="ECO:0000256" key="1">
    <source>
        <dbReference type="SAM" id="Phobius"/>
    </source>
</evidence>
<gene>
    <name evidence="2" type="ordered locus">UCYN_04530</name>
</gene>
<dbReference type="KEGG" id="cyu:UCYN_04530"/>
<keyword evidence="1" id="KW-1133">Transmembrane helix</keyword>
<dbReference type="RefSeq" id="WP_012953850.1">
    <property type="nucleotide sequence ID" value="NC_013771.1"/>
</dbReference>
<dbReference type="AlphaFoldDB" id="D3ENY5"/>
<dbReference type="InterPro" id="IPR037997">
    <property type="entry name" value="Dgk1-like"/>
</dbReference>
<name>D3ENY5_ATETH</name>
<keyword evidence="1" id="KW-0472">Membrane</keyword>
<sequence length="230" mass="25753">MYFSSFIDALYPFCFPIFLIISYLITVLAIAEFLKHSWNIRTEITRKIVHIASGNVILIAWKSQLPAWILIIGSVISMILVLTSYVSSLFPSINDIKRISFGTLFYACSIGILSYFFWHQKEIQYVVIGILTMTWGDGMAAVIGQKFGKHTYQILNVNKSWEGSLAMMGVSFVVCSIVLFFVGEPSSKIFTISLITSIVATVLEIFSSFGIDNLTVPLGSAYISFYLTNL</sequence>
<keyword evidence="1" id="KW-0812">Transmembrane</keyword>
<feature type="transmembrane region" description="Helical" evidence="1">
    <location>
        <begin position="189"/>
        <end position="211"/>
    </location>
</feature>
<keyword evidence="2" id="KW-0808">Transferase</keyword>
<dbReference type="HOGENOM" id="CLU_058561_7_0_3"/>
<dbReference type="PANTHER" id="PTHR31303:SF1">
    <property type="entry name" value="CTP-DEPENDENT DIACYLGLYCEROL KINASE 1"/>
    <property type="match status" value="1"/>
</dbReference>
<dbReference type="STRING" id="1453429.UCYN_04530"/>
<feature type="transmembrane region" description="Helical" evidence="1">
    <location>
        <begin position="165"/>
        <end position="183"/>
    </location>
</feature>